<dbReference type="AlphaFoldDB" id="A0A3B0FTF4"/>
<sequence length="221" mass="23608">MTNNVSQVTDRLASSETGMQPWLWLPLLKLLALGDPVDAADLAAATGRPAEDVRIALAGMPDAEYDGSGRIVGMGLTQRPTRHRFEVNGEQLYTWCALDTLIFPTLLGTSARIESAYDSASTPVRLRADSAGVTGVEPATAVVSLINPEDISSVRSSFCNQVHFFASPEEAEPWLTNHPQGTVIPVADAYRLASDMAGKMLSQTSAQETGKPGNRVQSCSC</sequence>
<protein>
    <recommendedName>
        <fullName evidence="4">Alkylmercury lyase</fullName>
        <ecNumber evidence="3">4.99.1.2</ecNumber>
    </recommendedName>
    <alternativeName>
        <fullName evidence="9">Organomercurial lyase</fullName>
    </alternativeName>
</protein>
<comment type="similarity">
    <text evidence="2">Belongs to the MerB family.</text>
</comment>
<dbReference type="EMBL" id="RBNH01000015">
    <property type="protein sequence ID" value="RKO21777.1"/>
    <property type="molecule type" value="Genomic_DNA"/>
</dbReference>
<comment type="caution">
    <text evidence="12">The sequence shown here is derived from an EMBL/GenBank/DDBJ whole genome shotgun (WGS) entry which is preliminary data.</text>
</comment>
<feature type="domain" description="Alkylmercury lyase helix-turn-helix" evidence="11">
    <location>
        <begin position="6"/>
        <end position="75"/>
    </location>
</feature>
<evidence type="ECO:0000256" key="4">
    <source>
        <dbReference type="ARBA" id="ARBA00018180"/>
    </source>
</evidence>
<evidence type="ECO:0000256" key="9">
    <source>
        <dbReference type="ARBA" id="ARBA00031271"/>
    </source>
</evidence>
<dbReference type="Proteomes" id="UP000273159">
    <property type="component" value="Unassembled WGS sequence"/>
</dbReference>
<proteinExistence type="inferred from homology"/>
<keyword evidence="6" id="KW-0476">Mercury</keyword>
<evidence type="ECO:0000256" key="10">
    <source>
        <dbReference type="SAM" id="MobiDB-lite"/>
    </source>
</evidence>
<evidence type="ECO:0000313" key="13">
    <source>
        <dbReference type="Proteomes" id="UP000273159"/>
    </source>
</evidence>
<dbReference type="GO" id="GO:0046689">
    <property type="term" value="P:response to mercury ion"/>
    <property type="evidence" value="ECO:0007669"/>
    <property type="project" value="UniProtKB-KW"/>
</dbReference>
<keyword evidence="5" id="KW-0475">Mercuric resistance</keyword>
<evidence type="ECO:0000256" key="3">
    <source>
        <dbReference type="ARBA" id="ARBA00013237"/>
    </source>
</evidence>
<accession>A0A3B0FTF4</accession>
<dbReference type="EC" id="4.99.1.2" evidence="3"/>
<evidence type="ECO:0000313" key="12">
    <source>
        <dbReference type="EMBL" id="RKO21777.1"/>
    </source>
</evidence>
<feature type="region of interest" description="Disordered" evidence="10">
    <location>
        <begin position="202"/>
        <end position="221"/>
    </location>
</feature>
<dbReference type="SUPFAM" id="SSF160387">
    <property type="entry name" value="NosL/MerB-like"/>
    <property type="match status" value="1"/>
</dbReference>
<evidence type="ECO:0000256" key="5">
    <source>
        <dbReference type="ARBA" id="ARBA00022466"/>
    </source>
</evidence>
<dbReference type="PIRSF" id="PIRSF001458">
    <property type="entry name" value="MerB"/>
    <property type="match status" value="1"/>
</dbReference>
<organism evidence="12 13">
    <name type="scientific">Pseudarthrobacter phenanthrenivorans</name>
    <name type="common">Arthrobacter phenanthrenivorans</name>
    <dbReference type="NCBI Taxonomy" id="361575"/>
    <lineage>
        <taxon>Bacteria</taxon>
        <taxon>Bacillati</taxon>
        <taxon>Actinomycetota</taxon>
        <taxon>Actinomycetes</taxon>
        <taxon>Micrococcales</taxon>
        <taxon>Micrococcaceae</taxon>
        <taxon>Pseudarthrobacter</taxon>
    </lineage>
</organism>
<dbReference type="NCBIfam" id="NF033555">
    <property type="entry name" value="lyase_MerB"/>
    <property type="match status" value="1"/>
</dbReference>
<dbReference type="RefSeq" id="WP_120692997.1">
    <property type="nucleotide sequence ID" value="NZ_RBNH01000015.1"/>
</dbReference>
<reference evidence="13" key="2">
    <citation type="submission" date="2018-10" db="EMBL/GenBank/DDBJ databases">
        <authorList>
            <person name="Wang Y."/>
            <person name="Wang J."/>
            <person name="Yang X."/>
            <person name="Wang Z."/>
            <person name="Huang Y."/>
        </authorList>
    </citation>
    <scope>NUCLEOTIDE SEQUENCE [LARGE SCALE GENOMIC DNA]</scope>
    <source>
        <strain evidence="13">J015</strain>
    </source>
</reference>
<dbReference type="InterPro" id="IPR024259">
    <property type="entry name" value="MerB_HTH_dom"/>
</dbReference>
<evidence type="ECO:0000256" key="7">
    <source>
        <dbReference type="ARBA" id="ARBA00023239"/>
    </source>
</evidence>
<name>A0A3B0FTF4_PSEPS</name>
<dbReference type="InterPro" id="IPR036390">
    <property type="entry name" value="WH_DNA-bd_sf"/>
</dbReference>
<reference evidence="12 13" key="1">
    <citation type="submission" date="2018-10" db="EMBL/GenBank/DDBJ databases">
        <title>Genome-guide identification and characterization of bacteria that degrade polycyclic aromatic hydrocarbons and resist hexavalent chromium simultaneously.</title>
        <authorList>
            <person name="Feng H."/>
        </authorList>
    </citation>
    <scope>NUCLEOTIDE SEQUENCE [LARGE SCALE GENOMIC DNA]</scope>
    <source>
        <strain evidence="12 13">J015</strain>
    </source>
</reference>
<dbReference type="NCBIfam" id="NF009710">
    <property type="entry name" value="PRK13239.1"/>
    <property type="match status" value="1"/>
</dbReference>
<dbReference type="Pfam" id="PF03243">
    <property type="entry name" value="MerB"/>
    <property type="match status" value="1"/>
</dbReference>
<comment type="function">
    <text evidence="8">Cleaves the carbon-mercury bond of organomercurials such as phenylmercuric acetate. One product is Hg(2+), which is subsequently detoxified by the mercuric reductase.</text>
</comment>
<evidence type="ECO:0000259" key="11">
    <source>
        <dbReference type="Pfam" id="PF12324"/>
    </source>
</evidence>
<evidence type="ECO:0000256" key="6">
    <source>
        <dbReference type="ARBA" id="ARBA00022914"/>
    </source>
</evidence>
<dbReference type="Gene3D" id="3.30.450.410">
    <property type="match status" value="1"/>
</dbReference>
<dbReference type="Pfam" id="PF12324">
    <property type="entry name" value="HTH_15"/>
    <property type="match status" value="1"/>
</dbReference>
<evidence type="ECO:0000256" key="2">
    <source>
        <dbReference type="ARBA" id="ARBA00009443"/>
    </source>
</evidence>
<keyword evidence="7 12" id="KW-0456">Lyase</keyword>
<dbReference type="InterPro" id="IPR053717">
    <property type="entry name" value="MerB_lyase_sf"/>
</dbReference>
<evidence type="ECO:0000256" key="8">
    <source>
        <dbReference type="ARBA" id="ARBA00025326"/>
    </source>
</evidence>
<dbReference type="PRINTS" id="PR01699">
    <property type="entry name" value="ORGNOHGLYASE"/>
</dbReference>
<comment type="catalytic activity">
    <reaction evidence="1">
        <text>an alkylmercury + H(+) = an alkane + Hg(2+)</text>
        <dbReference type="Rhea" id="RHEA:18777"/>
        <dbReference type="ChEBI" id="CHEBI:15378"/>
        <dbReference type="ChEBI" id="CHEBI:16793"/>
        <dbReference type="ChEBI" id="CHEBI:18310"/>
        <dbReference type="ChEBI" id="CHEBI:83725"/>
        <dbReference type="EC" id="4.99.1.2"/>
    </reaction>
</comment>
<gene>
    <name evidence="12" type="primary">merB</name>
    <name evidence="12" type="ORF">D7Z96_15025</name>
</gene>
<evidence type="ECO:0000256" key="1">
    <source>
        <dbReference type="ARBA" id="ARBA00000165"/>
    </source>
</evidence>
<dbReference type="GO" id="GO:0018836">
    <property type="term" value="F:alkylmercury lyase activity"/>
    <property type="evidence" value="ECO:0007669"/>
    <property type="project" value="UniProtKB-EC"/>
</dbReference>
<dbReference type="InterPro" id="IPR004927">
    <property type="entry name" value="MerB"/>
</dbReference>
<dbReference type="SUPFAM" id="SSF46785">
    <property type="entry name" value="Winged helix' DNA-binding domain"/>
    <property type="match status" value="1"/>
</dbReference>